<accession>A0A6G6Y506</accession>
<dbReference type="RefSeq" id="WP_165326982.1">
    <property type="nucleotide sequence ID" value="NZ_CP049109.1"/>
</dbReference>
<evidence type="ECO:0000313" key="1">
    <source>
        <dbReference type="EMBL" id="QIG79979.1"/>
    </source>
</evidence>
<sequence length="160" mass="17904">MIEANGLLSYDEVQERLVEAWGFLMRMPDRERGWLRSGVSSIYREFRLSEAEAWRLYQIDSDDYHGDARPKLPPLSSVEVDRMEEALAWVSAYAPRRDCGLIGVVLAQLQRSARPSWEEAADKIGGDAAPAALSRRYERAMGAVCRGVNAGLRRAGSCQA</sequence>
<dbReference type="EMBL" id="CP049109">
    <property type="protein sequence ID" value="QIG79979.1"/>
    <property type="molecule type" value="Genomic_DNA"/>
</dbReference>
<name>A0A6G6Y506_9SPHN</name>
<dbReference type="KEGG" id="spzr:G5C33_09460"/>
<keyword evidence="2" id="KW-1185">Reference proteome</keyword>
<protein>
    <submittedName>
        <fullName evidence="1">Uncharacterized protein</fullName>
    </submittedName>
</protein>
<dbReference type="Proteomes" id="UP000501568">
    <property type="component" value="Chromosome"/>
</dbReference>
<dbReference type="AlphaFoldDB" id="A0A6G6Y506"/>
<organism evidence="1 2">
    <name type="scientific">Stakelama tenebrarum</name>
    <dbReference type="NCBI Taxonomy" id="2711215"/>
    <lineage>
        <taxon>Bacteria</taxon>
        <taxon>Pseudomonadati</taxon>
        <taxon>Pseudomonadota</taxon>
        <taxon>Alphaproteobacteria</taxon>
        <taxon>Sphingomonadales</taxon>
        <taxon>Sphingomonadaceae</taxon>
        <taxon>Stakelama</taxon>
    </lineage>
</organism>
<proteinExistence type="predicted"/>
<reference evidence="1 2" key="1">
    <citation type="submission" date="2020-02" db="EMBL/GenBank/DDBJ databases">
        <authorList>
            <person name="Zheng R.K."/>
            <person name="Sun C.M."/>
        </authorList>
    </citation>
    <scope>NUCLEOTIDE SEQUENCE [LARGE SCALE GENOMIC DNA]</scope>
    <source>
        <strain evidence="2">zrk23</strain>
    </source>
</reference>
<evidence type="ECO:0000313" key="2">
    <source>
        <dbReference type="Proteomes" id="UP000501568"/>
    </source>
</evidence>
<gene>
    <name evidence="1" type="ORF">G5C33_09460</name>
</gene>